<gene>
    <name evidence="1" type="ORF">HY730_04125</name>
</gene>
<sequence>MGEVELQQIYLRKISETFERLSACASYLSEFKSTNNIYAFESTVLQLRKALECMAFASIAPNKTAYEKLRSKAAGTVDNRKDYNAKKIIQLLSKLNKDFYPVPVLPATKKKSGEWHFDRKKDGYLTKKKFESLYDRLGKFLHADNPWGNDKGIQNLVKELPAILDQLHELLTMHFTVIRTSEFNGVWVIEVGPNTTTPRVVCGKANGYFVVQ</sequence>
<evidence type="ECO:0000313" key="1">
    <source>
        <dbReference type="EMBL" id="MBI4595549.1"/>
    </source>
</evidence>
<dbReference type="AlphaFoldDB" id="A0A933GML9"/>
<dbReference type="EMBL" id="JACQWF010000187">
    <property type="protein sequence ID" value="MBI4595549.1"/>
    <property type="molecule type" value="Genomic_DNA"/>
</dbReference>
<name>A0A933GML9_UNCTE</name>
<reference evidence="1" key="1">
    <citation type="submission" date="2020-07" db="EMBL/GenBank/DDBJ databases">
        <title>Huge and variable diversity of episymbiotic CPR bacteria and DPANN archaea in groundwater ecosystems.</title>
        <authorList>
            <person name="He C.Y."/>
            <person name="Keren R."/>
            <person name="Whittaker M."/>
            <person name="Farag I.F."/>
            <person name="Doudna J."/>
            <person name="Cate J.H.D."/>
            <person name="Banfield J.F."/>
        </authorList>
    </citation>
    <scope>NUCLEOTIDE SEQUENCE</scope>
    <source>
        <strain evidence="1">NC_groundwater_1482_Ag_S-0.65um_47_24</strain>
    </source>
</reference>
<organism evidence="1 2">
    <name type="scientific">Tectimicrobiota bacterium</name>
    <dbReference type="NCBI Taxonomy" id="2528274"/>
    <lineage>
        <taxon>Bacteria</taxon>
        <taxon>Pseudomonadati</taxon>
        <taxon>Nitrospinota/Tectimicrobiota group</taxon>
        <taxon>Candidatus Tectimicrobiota</taxon>
    </lineage>
</organism>
<protein>
    <submittedName>
        <fullName evidence="1">Uncharacterized protein</fullName>
    </submittedName>
</protein>
<proteinExistence type="predicted"/>
<accession>A0A933GML9</accession>
<evidence type="ECO:0000313" key="2">
    <source>
        <dbReference type="Proteomes" id="UP000772181"/>
    </source>
</evidence>
<dbReference type="Proteomes" id="UP000772181">
    <property type="component" value="Unassembled WGS sequence"/>
</dbReference>
<comment type="caution">
    <text evidence="1">The sequence shown here is derived from an EMBL/GenBank/DDBJ whole genome shotgun (WGS) entry which is preliminary data.</text>
</comment>